<protein>
    <submittedName>
        <fullName evidence="2">VWA domain-containing protein</fullName>
    </submittedName>
</protein>
<sequence>MTLDPLARWRLVLGEAAEGALGNSLDSQARAMDAALEWLYGREGDLADRDVRGRQGGSGPSSLTVPDWINEVHTLFPKETIERLERDAVERYKIDEVVTRADVLSRVEPNETLLRAVLRTKHLMNPEVLAVARRIIEKVVRDLMEKLSKEVRQTFSGVLDRRRRSPLKVARNFDFRRTLRQNLDRYSPTERKLTIEHASFFSRTRRFTERWQVIILVDQSGSMVSSVIHSAVTAACLWGLPGIQTHLIAFDTAVVDLTREVTDPVELLMKVQLGGGTDIQQAVAYGARLIEVPRRSIVVLITDFYEGGSPELLVRRVKELCAQGTKVMGLAALEPDATPNYDRDLARRLVEVGAHVGAMTPGQLAAWIAEKVRA</sequence>
<evidence type="ECO:0000313" key="2">
    <source>
        <dbReference type="EMBL" id="MCY1078028.1"/>
    </source>
</evidence>
<feature type="domain" description="VWFA" evidence="1">
    <location>
        <begin position="210"/>
        <end position="369"/>
    </location>
</feature>
<dbReference type="SMART" id="SM00327">
    <property type="entry name" value="VWA"/>
    <property type="match status" value="1"/>
</dbReference>
<dbReference type="EMBL" id="JAPNKA010000001">
    <property type="protein sequence ID" value="MCY1078028.1"/>
    <property type="molecule type" value="Genomic_DNA"/>
</dbReference>
<dbReference type="Gene3D" id="3.40.50.410">
    <property type="entry name" value="von Willebrand factor, type A domain"/>
    <property type="match status" value="1"/>
</dbReference>
<dbReference type="InterPro" id="IPR002035">
    <property type="entry name" value="VWF_A"/>
</dbReference>
<dbReference type="Pfam" id="PF05762">
    <property type="entry name" value="VWA_CoxE"/>
    <property type="match status" value="1"/>
</dbReference>
<proteinExistence type="predicted"/>
<comment type="caution">
    <text evidence="2">The sequence shown here is derived from an EMBL/GenBank/DDBJ whole genome shotgun (WGS) entry which is preliminary data.</text>
</comment>
<organism evidence="2 3">
    <name type="scientific">Archangium lansingense</name>
    <dbReference type="NCBI Taxonomy" id="2995310"/>
    <lineage>
        <taxon>Bacteria</taxon>
        <taxon>Pseudomonadati</taxon>
        <taxon>Myxococcota</taxon>
        <taxon>Myxococcia</taxon>
        <taxon>Myxococcales</taxon>
        <taxon>Cystobacterineae</taxon>
        <taxon>Archangiaceae</taxon>
        <taxon>Archangium</taxon>
    </lineage>
</organism>
<keyword evidence="3" id="KW-1185">Reference proteome</keyword>
<dbReference type="PANTHER" id="PTHR30634:SF16">
    <property type="entry name" value="OUTER-MEMBRANE LIPOPROTEIN LOLB"/>
    <property type="match status" value="1"/>
</dbReference>
<gene>
    <name evidence="2" type="ORF">OV287_26495</name>
</gene>
<name>A0ABT4A8P4_9BACT</name>
<reference evidence="2 3" key="1">
    <citation type="submission" date="2022-11" db="EMBL/GenBank/DDBJ databases">
        <title>Minimal conservation of predation-associated metabolite biosynthetic gene clusters underscores biosynthetic potential of Myxococcota including descriptions for ten novel species: Archangium lansinium sp. nov., Myxococcus landrumus sp. nov., Nannocystis bai.</title>
        <authorList>
            <person name="Ahearne A."/>
            <person name="Stevens C."/>
            <person name="Phillips K."/>
        </authorList>
    </citation>
    <scope>NUCLEOTIDE SEQUENCE [LARGE SCALE GENOMIC DNA]</scope>
    <source>
        <strain evidence="2 3">MIWBW</strain>
    </source>
</reference>
<dbReference type="RefSeq" id="WP_267536824.1">
    <property type="nucleotide sequence ID" value="NZ_JAPNKA010000001.1"/>
</dbReference>
<dbReference type="SUPFAM" id="SSF53300">
    <property type="entry name" value="vWA-like"/>
    <property type="match status" value="1"/>
</dbReference>
<accession>A0ABT4A8P4</accession>
<dbReference type="PANTHER" id="PTHR30634">
    <property type="entry name" value="OUTER MEMBRANE LOLAB LIPOPROTEIN INSERTION APPARATUS"/>
    <property type="match status" value="1"/>
</dbReference>
<evidence type="ECO:0000259" key="1">
    <source>
        <dbReference type="SMART" id="SM00327"/>
    </source>
</evidence>
<dbReference type="InterPro" id="IPR050458">
    <property type="entry name" value="LolB"/>
</dbReference>
<evidence type="ECO:0000313" key="3">
    <source>
        <dbReference type="Proteomes" id="UP001207654"/>
    </source>
</evidence>
<dbReference type="InterPro" id="IPR036465">
    <property type="entry name" value="vWFA_dom_sf"/>
</dbReference>
<dbReference type="InterPro" id="IPR008912">
    <property type="entry name" value="Uncharacterised_CoxE"/>
</dbReference>
<dbReference type="Proteomes" id="UP001207654">
    <property type="component" value="Unassembled WGS sequence"/>
</dbReference>